<comment type="function">
    <text evidence="1 5">Has a glutathione-disulfide oxidoreductase activity in the presence of NADPH and glutathione reductase. Reduces low molecular weight disulfides and proteins.</text>
</comment>
<dbReference type="InterPro" id="IPR036249">
    <property type="entry name" value="Thioredoxin-like_sf"/>
</dbReference>
<dbReference type="EMBL" id="QJTE01000002">
    <property type="protein sequence ID" value="PYE84339.1"/>
    <property type="molecule type" value="Genomic_DNA"/>
</dbReference>
<dbReference type="GO" id="GO:0034599">
    <property type="term" value="P:cellular response to oxidative stress"/>
    <property type="evidence" value="ECO:0007669"/>
    <property type="project" value="TreeGrafter"/>
</dbReference>
<dbReference type="OrthoDB" id="9814618at2"/>
<dbReference type="InterPro" id="IPR002109">
    <property type="entry name" value="Glutaredoxin"/>
</dbReference>
<keyword evidence="5" id="KW-0963">Cytoplasm</keyword>
<dbReference type="RefSeq" id="WP_110813446.1">
    <property type="nucleotide sequence ID" value="NZ_QJTE01000002.1"/>
</dbReference>
<keyword evidence="5" id="KW-0676">Redox-active center</keyword>
<keyword evidence="8" id="KW-1185">Reference proteome</keyword>
<dbReference type="CDD" id="cd03418">
    <property type="entry name" value="GRX_GRXb_1_3_like"/>
    <property type="match status" value="1"/>
</dbReference>
<accession>A0A318SVF3</accession>
<dbReference type="Pfam" id="PF00462">
    <property type="entry name" value="Glutaredoxin"/>
    <property type="match status" value="1"/>
</dbReference>
<dbReference type="NCBIfam" id="TIGR02181">
    <property type="entry name" value="GRX_bact"/>
    <property type="match status" value="1"/>
</dbReference>
<gene>
    <name evidence="7" type="ORF">DFP88_102137</name>
</gene>
<evidence type="ECO:0000256" key="4">
    <source>
        <dbReference type="ARBA" id="ARBA00022982"/>
    </source>
</evidence>
<dbReference type="Proteomes" id="UP000248311">
    <property type="component" value="Unassembled WGS sequence"/>
</dbReference>
<dbReference type="PANTHER" id="PTHR45694">
    <property type="entry name" value="GLUTAREDOXIN 2"/>
    <property type="match status" value="1"/>
</dbReference>
<evidence type="ECO:0000256" key="5">
    <source>
        <dbReference type="RuleBase" id="RU364065"/>
    </source>
</evidence>
<dbReference type="PANTHER" id="PTHR45694:SF18">
    <property type="entry name" value="GLUTAREDOXIN-1-RELATED"/>
    <property type="match status" value="1"/>
</dbReference>
<dbReference type="GO" id="GO:0045454">
    <property type="term" value="P:cell redox homeostasis"/>
    <property type="evidence" value="ECO:0007669"/>
    <property type="project" value="InterPro"/>
</dbReference>
<sequence>MPEVELYTKPTCGFCQAAKRLLAQKGVGYQETDIAANPDKRPEMIRRANGGSTVPQIFIGGTHIGGCDELFALEDRGALDGLLGR</sequence>
<dbReference type="InterPro" id="IPR014025">
    <property type="entry name" value="Glutaredoxin_subgr"/>
</dbReference>
<dbReference type="GO" id="GO:0005737">
    <property type="term" value="C:cytoplasm"/>
    <property type="evidence" value="ECO:0007669"/>
    <property type="project" value="TreeGrafter"/>
</dbReference>
<keyword evidence="3 5" id="KW-0813">Transport</keyword>
<proteinExistence type="inferred from homology"/>
<dbReference type="InterPro" id="IPR004045">
    <property type="entry name" value="Glutathione_S-Trfase_N"/>
</dbReference>
<evidence type="ECO:0000256" key="3">
    <source>
        <dbReference type="ARBA" id="ARBA00022448"/>
    </source>
</evidence>
<dbReference type="PRINTS" id="PR00160">
    <property type="entry name" value="GLUTAREDOXIN"/>
</dbReference>
<evidence type="ECO:0000256" key="1">
    <source>
        <dbReference type="ARBA" id="ARBA00002549"/>
    </source>
</evidence>
<dbReference type="AlphaFoldDB" id="A0A318SVF3"/>
<dbReference type="InterPro" id="IPR011900">
    <property type="entry name" value="GRX_bact"/>
</dbReference>
<feature type="domain" description="GST N-terminal" evidence="6">
    <location>
        <begin position="2"/>
        <end position="85"/>
    </location>
</feature>
<keyword evidence="4 5" id="KW-0249">Electron transport</keyword>
<evidence type="ECO:0000256" key="2">
    <source>
        <dbReference type="ARBA" id="ARBA00007787"/>
    </source>
</evidence>
<dbReference type="GO" id="GO:0015038">
    <property type="term" value="F:glutathione disulfide oxidoreductase activity"/>
    <property type="evidence" value="ECO:0007669"/>
    <property type="project" value="UniProtKB-UniRule"/>
</dbReference>
<dbReference type="PROSITE" id="PS51354">
    <property type="entry name" value="GLUTAREDOXIN_2"/>
    <property type="match status" value="1"/>
</dbReference>
<comment type="similarity">
    <text evidence="2 5">Belongs to the glutaredoxin family.</text>
</comment>
<evidence type="ECO:0000259" key="6">
    <source>
        <dbReference type="PROSITE" id="PS50404"/>
    </source>
</evidence>
<evidence type="ECO:0000313" key="7">
    <source>
        <dbReference type="EMBL" id="PYE84339.1"/>
    </source>
</evidence>
<organism evidence="7 8">
    <name type="scientific">Pseudoroseicyclus aestuarii</name>
    <dbReference type="NCBI Taxonomy" id="1795041"/>
    <lineage>
        <taxon>Bacteria</taxon>
        <taxon>Pseudomonadati</taxon>
        <taxon>Pseudomonadota</taxon>
        <taxon>Alphaproteobacteria</taxon>
        <taxon>Rhodobacterales</taxon>
        <taxon>Paracoccaceae</taxon>
        <taxon>Pseudoroseicyclus</taxon>
    </lineage>
</organism>
<dbReference type="Gene3D" id="3.40.30.10">
    <property type="entry name" value="Glutaredoxin"/>
    <property type="match status" value="1"/>
</dbReference>
<dbReference type="PROSITE" id="PS50404">
    <property type="entry name" value="GST_NTER"/>
    <property type="match status" value="1"/>
</dbReference>
<name>A0A318SVF3_9RHOB</name>
<evidence type="ECO:0000313" key="8">
    <source>
        <dbReference type="Proteomes" id="UP000248311"/>
    </source>
</evidence>
<reference evidence="7 8" key="1">
    <citation type="submission" date="2018-06" db="EMBL/GenBank/DDBJ databases">
        <title>Genomic Encyclopedia of Type Strains, Phase III (KMG-III): the genomes of soil and plant-associated and newly described type strains.</title>
        <authorList>
            <person name="Whitman W."/>
        </authorList>
    </citation>
    <scope>NUCLEOTIDE SEQUENCE [LARGE SCALE GENOMIC DNA]</scope>
    <source>
        <strain evidence="7 8">CECT 9025</strain>
    </source>
</reference>
<protein>
    <recommendedName>
        <fullName evidence="5">Glutaredoxin</fullName>
    </recommendedName>
</protein>
<dbReference type="SUPFAM" id="SSF52833">
    <property type="entry name" value="Thioredoxin-like"/>
    <property type="match status" value="1"/>
</dbReference>
<comment type="caution">
    <text evidence="7">The sequence shown here is derived from an EMBL/GenBank/DDBJ whole genome shotgun (WGS) entry which is preliminary data.</text>
</comment>